<evidence type="ECO:0000313" key="9">
    <source>
        <dbReference type="Proteomes" id="UP000640509"/>
    </source>
</evidence>
<comment type="caution">
    <text evidence="8">The sequence shown here is derived from an EMBL/GenBank/DDBJ whole genome shotgun (WGS) entry which is preliminary data.</text>
</comment>
<evidence type="ECO:0000256" key="3">
    <source>
        <dbReference type="ARBA" id="ARBA00022553"/>
    </source>
</evidence>
<dbReference type="SMART" id="SM00388">
    <property type="entry name" value="HisKA"/>
    <property type="match status" value="1"/>
</dbReference>
<dbReference type="InterPro" id="IPR011006">
    <property type="entry name" value="CheY-like_superfamily"/>
</dbReference>
<evidence type="ECO:0000256" key="4">
    <source>
        <dbReference type="PROSITE-ProRule" id="PRU00169"/>
    </source>
</evidence>
<feature type="transmembrane region" description="Helical" evidence="5">
    <location>
        <begin position="14"/>
        <end position="35"/>
    </location>
</feature>
<dbReference type="PANTHER" id="PTHR43065">
    <property type="entry name" value="SENSOR HISTIDINE KINASE"/>
    <property type="match status" value="1"/>
</dbReference>
<dbReference type="Pfam" id="PF00072">
    <property type="entry name" value="Response_reg"/>
    <property type="match status" value="1"/>
</dbReference>
<evidence type="ECO:0000256" key="1">
    <source>
        <dbReference type="ARBA" id="ARBA00000085"/>
    </source>
</evidence>
<evidence type="ECO:0000256" key="2">
    <source>
        <dbReference type="ARBA" id="ARBA00012438"/>
    </source>
</evidence>
<dbReference type="PANTHER" id="PTHR43065:SF42">
    <property type="entry name" value="TWO-COMPONENT SENSOR PPRA"/>
    <property type="match status" value="1"/>
</dbReference>
<keyword evidence="5" id="KW-0472">Membrane</keyword>
<keyword evidence="9" id="KW-1185">Reference proteome</keyword>
<dbReference type="Pfam" id="PF00512">
    <property type="entry name" value="HisKA"/>
    <property type="match status" value="1"/>
</dbReference>
<dbReference type="InterPro" id="IPR005467">
    <property type="entry name" value="His_kinase_dom"/>
</dbReference>
<evidence type="ECO:0000256" key="5">
    <source>
        <dbReference type="SAM" id="Phobius"/>
    </source>
</evidence>
<keyword evidence="5" id="KW-1133">Transmembrane helix</keyword>
<dbReference type="Gene3D" id="3.40.50.2300">
    <property type="match status" value="1"/>
</dbReference>
<dbReference type="SUPFAM" id="SSF47384">
    <property type="entry name" value="Homodimeric domain of signal transducing histidine kinase"/>
    <property type="match status" value="1"/>
</dbReference>
<organism evidence="8 9">
    <name type="scientific">Paracoccus acridae</name>
    <dbReference type="NCBI Taxonomy" id="1795310"/>
    <lineage>
        <taxon>Bacteria</taxon>
        <taxon>Pseudomonadati</taxon>
        <taxon>Pseudomonadota</taxon>
        <taxon>Alphaproteobacteria</taxon>
        <taxon>Rhodobacterales</taxon>
        <taxon>Paracoccaceae</taxon>
        <taxon>Paracoccus</taxon>
    </lineage>
</organism>
<dbReference type="EMBL" id="BMIV01000007">
    <property type="protein sequence ID" value="GGF70084.1"/>
    <property type="molecule type" value="Genomic_DNA"/>
</dbReference>
<feature type="domain" description="Histidine kinase" evidence="6">
    <location>
        <begin position="324"/>
        <end position="547"/>
    </location>
</feature>
<dbReference type="SMART" id="SM00387">
    <property type="entry name" value="HATPase_c"/>
    <property type="match status" value="1"/>
</dbReference>
<evidence type="ECO:0000259" key="6">
    <source>
        <dbReference type="PROSITE" id="PS50109"/>
    </source>
</evidence>
<feature type="transmembrane region" description="Helical" evidence="5">
    <location>
        <begin position="42"/>
        <end position="67"/>
    </location>
</feature>
<proteinExistence type="predicted"/>
<feature type="domain" description="Response regulatory" evidence="7">
    <location>
        <begin position="570"/>
        <end position="685"/>
    </location>
</feature>
<dbReference type="InterPro" id="IPR004358">
    <property type="entry name" value="Sig_transdc_His_kin-like_C"/>
</dbReference>
<accession>A0ABQ1VIU5</accession>
<dbReference type="CDD" id="cd00082">
    <property type="entry name" value="HisKA"/>
    <property type="match status" value="1"/>
</dbReference>
<dbReference type="SMART" id="SM00448">
    <property type="entry name" value="REC"/>
    <property type="match status" value="1"/>
</dbReference>
<dbReference type="PRINTS" id="PR00344">
    <property type="entry name" value="BCTRLSENSOR"/>
</dbReference>
<dbReference type="InterPro" id="IPR036890">
    <property type="entry name" value="HATPase_C_sf"/>
</dbReference>
<sequence>MNLGDTQTAVSRNAAVALPFLMLPVVIAAVAALALPQSGYGLLALVIGTIAVAWYILGGVISLGYVLDRLAARRALAAIRHEVGDTADPVWICDSDGLVMMQNDTSRQGFGDIAGQNILRLIAQLRADADDDLKGLVRRAGYAGCADLALASGDTLTLSRAEDAPLQIWSYHKRGAQPPAPAIEEDAEAPDDFEAIPVALLRIAPNGYIRRANAAARRLLGSSLPQGVEPVHIGSLLDGPGRPAGEWIAETHAARRNDARSEVLRLRAPEDAAKEQHFQVTLALDPVEQSGLIAVLHDASALKTLEAQFVQSQKMQAIGQLAGGVAHDFNNLLTAIRGHCDLLMLRHDKGDPDYADLDQIGQNANRAAALVGQLLAFSRRQQLKLETLDPRDVLADLTHLLNRLVGEKVTLTITHDSAQRAIRADKRQLEQVIMNLVVNARDAMPAGGNIQIRTDVLTIDGDLSRDKVSLPKGDYLRISVTDEGCGIDPALRDKIFEPFFTTKRVGEGTGLGLSTAYGIVKQTGGYIFCDSDVGKGTCFSLYFPAQTGVEQVARPVPSPAAIPQPAQRASVLLVEDEAPVRAFAARALRLKGYEVHEAASAEEALGLLDDALRVDIFVTDVVMPGMDGPSWVRTALQDRPGTKVIFMSGYTEDIFGEGHDPIPNAAFLSKPFTLNELVQTVASQLQSLPRRLDA</sequence>
<dbReference type="Pfam" id="PF02518">
    <property type="entry name" value="HATPase_c"/>
    <property type="match status" value="1"/>
</dbReference>
<dbReference type="InterPro" id="IPR003594">
    <property type="entry name" value="HATPase_dom"/>
</dbReference>
<dbReference type="Proteomes" id="UP000640509">
    <property type="component" value="Unassembled WGS sequence"/>
</dbReference>
<dbReference type="Pfam" id="PF13188">
    <property type="entry name" value="PAS_8"/>
    <property type="match status" value="1"/>
</dbReference>
<dbReference type="RefSeq" id="WP_229665148.1">
    <property type="nucleotide sequence ID" value="NZ_BMIV01000007.1"/>
</dbReference>
<dbReference type="InterPro" id="IPR036097">
    <property type="entry name" value="HisK_dim/P_sf"/>
</dbReference>
<dbReference type="InterPro" id="IPR003661">
    <property type="entry name" value="HisK_dim/P_dom"/>
</dbReference>
<keyword evidence="5" id="KW-0812">Transmembrane</keyword>
<dbReference type="InterPro" id="IPR001789">
    <property type="entry name" value="Sig_transdc_resp-reg_receiver"/>
</dbReference>
<keyword evidence="3 4" id="KW-0597">Phosphoprotein</keyword>
<dbReference type="SUPFAM" id="SSF52172">
    <property type="entry name" value="CheY-like"/>
    <property type="match status" value="1"/>
</dbReference>
<evidence type="ECO:0000313" key="8">
    <source>
        <dbReference type="EMBL" id="GGF70084.1"/>
    </source>
</evidence>
<evidence type="ECO:0000259" key="7">
    <source>
        <dbReference type="PROSITE" id="PS50110"/>
    </source>
</evidence>
<protein>
    <recommendedName>
        <fullName evidence="2">histidine kinase</fullName>
        <ecNumber evidence="2">2.7.13.3</ecNumber>
    </recommendedName>
</protein>
<feature type="modified residue" description="4-aspartylphosphate" evidence="4">
    <location>
        <position position="620"/>
    </location>
</feature>
<name>A0ABQ1VIU5_9RHOB</name>
<reference evidence="9" key="1">
    <citation type="journal article" date="2019" name="Int. J. Syst. Evol. Microbiol.">
        <title>The Global Catalogue of Microorganisms (GCM) 10K type strain sequencing project: providing services to taxonomists for standard genome sequencing and annotation.</title>
        <authorList>
            <consortium name="The Broad Institute Genomics Platform"/>
            <consortium name="The Broad Institute Genome Sequencing Center for Infectious Disease"/>
            <person name="Wu L."/>
            <person name="Ma J."/>
        </authorList>
    </citation>
    <scope>NUCLEOTIDE SEQUENCE [LARGE SCALE GENOMIC DNA]</scope>
    <source>
        <strain evidence="9">CGMCC 1.15419</strain>
    </source>
</reference>
<dbReference type="Gene3D" id="3.30.565.10">
    <property type="entry name" value="Histidine kinase-like ATPase, C-terminal domain"/>
    <property type="match status" value="1"/>
</dbReference>
<gene>
    <name evidence="8" type="ORF">GCM10011402_23260</name>
</gene>
<dbReference type="InterPro" id="IPR000014">
    <property type="entry name" value="PAS"/>
</dbReference>
<dbReference type="SUPFAM" id="SSF55874">
    <property type="entry name" value="ATPase domain of HSP90 chaperone/DNA topoisomerase II/histidine kinase"/>
    <property type="match status" value="1"/>
</dbReference>
<dbReference type="PROSITE" id="PS50109">
    <property type="entry name" value="HIS_KIN"/>
    <property type="match status" value="1"/>
</dbReference>
<dbReference type="EC" id="2.7.13.3" evidence="2"/>
<dbReference type="PROSITE" id="PS50110">
    <property type="entry name" value="RESPONSE_REGULATORY"/>
    <property type="match status" value="1"/>
</dbReference>
<dbReference type="Gene3D" id="1.10.287.130">
    <property type="match status" value="1"/>
</dbReference>
<comment type="catalytic activity">
    <reaction evidence="1">
        <text>ATP + protein L-histidine = ADP + protein N-phospho-L-histidine.</text>
        <dbReference type="EC" id="2.7.13.3"/>
    </reaction>
</comment>